<evidence type="ECO:0000313" key="3">
    <source>
        <dbReference type="Proteomes" id="UP000008385"/>
    </source>
</evidence>
<protein>
    <submittedName>
        <fullName evidence="2">Glutamyl-tRNA(Gln) amidotransferase subunit A-like protein</fullName>
    </submittedName>
</protein>
<dbReference type="InterPro" id="IPR036928">
    <property type="entry name" value="AS_sf"/>
</dbReference>
<dbReference type="Proteomes" id="UP000008385">
    <property type="component" value="Chromosome"/>
</dbReference>
<dbReference type="KEGG" id="rta:Rta_26730"/>
<accession>F5Y4C8</accession>
<dbReference type="STRING" id="365046.Rta_26730"/>
<name>F5Y4C8_RAMTT</name>
<sequence>MNREQTFAHLERTLDDIARRDAGIGAFVALHDRTGLQVELDRALAGGGALGGLPVAVKDIFDTAHLPTAYGSALFNGHRPRFDAAMVQAIRRAGGVVVGKSSSTEFAFLHPAATRNPRSAGHTPGGSSAGSAAAVAAGLVPLAVGTQTGGSVIRPASYCGVAGFKPSFAVLPTAGLKPFSWSLDTVGLFAPTVAELARGAQAIAGQPWADQAGLGTGASAASNGGALRFGFVDRFPWGETTPSAAQALNQGRSALQAAGATMHDVALPGWMAEVFHAHDAVQGWEAARALADEYEFHADALSPVLRDYLASARAVSDAAYHQAQQSTGVGRRTALTLFDSVDVLVTPSAPDEPPPLSAASTGSSSFNRAWTLLGLPCLNVAGGTGVKGLPMGLQVIAPPRRDALCLRAGDVLERALAASR</sequence>
<dbReference type="OrthoDB" id="8641877at2"/>
<gene>
    <name evidence="2" type="ordered locus">Rta_26730</name>
</gene>
<keyword evidence="2" id="KW-0808">Transferase</keyword>
<dbReference type="GO" id="GO:0016740">
    <property type="term" value="F:transferase activity"/>
    <property type="evidence" value="ECO:0007669"/>
    <property type="project" value="UniProtKB-KW"/>
</dbReference>
<dbReference type="InterPro" id="IPR000120">
    <property type="entry name" value="Amidase"/>
</dbReference>
<dbReference type="HOGENOM" id="CLU_009600_0_0_4"/>
<dbReference type="PANTHER" id="PTHR11895">
    <property type="entry name" value="TRANSAMIDASE"/>
    <property type="match status" value="1"/>
</dbReference>
<dbReference type="AlphaFoldDB" id="F5Y4C8"/>
<dbReference type="SUPFAM" id="SSF75304">
    <property type="entry name" value="Amidase signature (AS) enzymes"/>
    <property type="match status" value="1"/>
</dbReference>
<feature type="domain" description="Amidase" evidence="1">
    <location>
        <begin position="13"/>
        <end position="406"/>
    </location>
</feature>
<dbReference type="eggNOG" id="COG0154">
    <property type="taxonomic scope" value="Bacteria"/>
</dbReference>
<organism evidence="2 3">
    <name type="scientific">Ramlibacter tataouinensis (strain ATCC BAA-407 / DSM 14655 / LMG 21543 / TTB310)</name>
    <dbReference type="NCBI Taxonomy" id="365046"/>
    <lineage>
        <taxon>Bacteria</taxon>
        <taxon>Pseudomonadati</taxon>
        <taxon>Pseudomonadota</taxon>
        <taxon>Betaproteobacteria</taxon>
        <taxon>Burkholderiales</taxon>
        <taxon>Comamonadaceae</taxon>
        <taxon>Ramlibacter</taxon>
    </lineage>
</organism>
<reference evidence="3" key="1">
    <citation type="submission" date="2006-01" db="EMBL/GenBank/DDBJ databases">
        <title>Genome of the cyst-dividing bacterium Ramlibacter tataouinensis.</title>
        <authorList>
            <person name="Barakat M."/>
            <person name="Ortet P."/>
            <person name="De Luca G."/>
            <person name="Jourlin-Castelli C."/>
            <person name="Ansaldi M."/>
            <person name="Py B."/>
            <person name="Fichant G."/>
            <person name="Coutinho P."/>
            <person name="Voulhoux R."/>
            <person name="Bastien O."/>
            <person name="Roy S."/>
            <person name="Marechal E."/>
            <person name="Henrissat B."/>
            <person name="Quentin Y."/>
            <person name="Noirot P."/>
            <person name="Filloux A."/>
            <person name="Mejean V."/>
            <person name="DuBow M."/>
            <person name="Barras F."/>
            <person name="Heulin T."/>
        </authorList>
    </citation>
    <scope>NUCLEOTIDE SEQUENCE [LARGE SCALE GENOMIC DNA]</scope>
    <source>
        <strain evidence="3">ATCC BAA-407 / DSM 14655 / LMG 21543 / TTB310</strain>
    </source>
</reference>
<dbReference type="Pfam" id="PF01425">
    <property type="entry name" value="Amidase"/>
    <property type="match status" value="1"/>
</dbReference>
<dbReference type="EMBL" id="CP000245">
    <property type="protein sequence ID" value="AEG93775.1"/>
    <property type="molecule type" value="Genomic_DNA"/>
</dbReference>
<keyword evidence="3" id="KW-1185">Reference proteome</keyword>
<reference evidence="2 3" key="2">
    <citation type="journal article" date="2011" name="PLoS ONE">
        <title>The Cyst-Dividing Bacterium Ramlibacter tataouinensis TTB310 Genome Reveals a Well-Stocked Toolbox for Adaptation to a Desert Environment.</title>
        <authorList>
            <person name="De Luca G."/>
            <person name="Barakat M."/>
            <person name="Ortet P."/>
            <person name="Fochesato S."/>
            <person name="Jourlin-Castelli C."/>
            <person name="Ansaldi M."/>
            <person name="Py B."/>
            <person name="Fichant G."/>
            <person name="Coutinho P.M."/>
            <person name="Voulhoux R."/>
            <person name="Bastien O."/>
            <person name="Marechal E."/>
            <person name="Henrissat B."/>
            <person name="Quentin Y."/>
            <person name="Noirot P."/>
            <person name="Filloux A."/>
            <person name="Mejean V."/>
            <person name="Dubow M.S."/>
            <person name="Barras F."/>
            <person name="Barbe V."/>
            <person name="Weissenbach J."/>
            <person name="Mihalcescu I."/>
            <person name="Vermeglio A."/>
            <person name="Achouak W."/>
            <person name="Heulin T."/>
        </authorList>
    </citation>
    <scope>NUCLEOTIDE SEQUENCE [LARGE SCALE GENOMIC DNA]</scope>
    <source>
        <strain evidence="3">ATCC BAA-407 / DSM 14655 / LMG 21543 / TTB310</strain>
    </source>
</reference>
<evidence type="ECO:0000313" key="2">
    <source>
        <dbReference type="EMBL" id="AEG93775.1"/>
    </source>
</evidence>
<proteinExistence type="predicted"/>
<evidence type="ECO:0000259" key="1">
    <source>
        <dbReference type="Pfam" id="PF01425"/>
    </source>
</evidence>
<dbReference type="InterPro" id="IPR023631">
    <property type="entry name" value="Amidase_dom"/>
</dbReference>
<dbReference type="PANTHER" id="PTHR11895:SF151">
    <property type="entry name" value="GLUTAMYL-TRNA(GLN) AMIDOTRANSFERASE SUBUNIT A"/>
    <property type="match status" value="1"/>
</dbReference>
<dbReference type="RefSeq" id="WP_013902006.1">
    <property type="nucleotide sequence ID" value="NC_015677.1"/>
</dbReference>
<dbReference type="Gene3D" id="3.90.1300.10">
    <property type="entry name" value="Amidase signature (AS) domain"/>
    <property type="match status" value="1"/>
</dbReference>
<dbReference type="PATRIC" id="fig|365046.3.peg.2734"/>